<keyword evidence="7" id="KW-1185">Reference proteome</keyword>
<organism evidence="6 7">
    <name type="scientific">Photinus pyralis</name>
    <name type="common">Common eastern firefly</name>
    <name type="synonym">Lampyris pyralis</name>
    <dbReference type="NCBI Taxonomy" id="7054"/>
    <lineage>
        <taxon>Eukaryota</taxon>
        <taxon>Metazoa</taxon>
        <taxon>Ecdysozoa</taxon>
        <taxon>Arthropoda</taxon>
        <taxon>Hexapoda</taxon>
        <taxon>Insecta</taxon>
        <taxon>Pterygota</taxon>
        <taxon>Neoptera</taxon>
        <taxon>Endopterygota</taxon>
        <taxon>Coleoptera</taxon>
        <taxon>Polyphaga</taxon>
        <taxon>Elateriformia</taxon>
        <taxon>Elateroidea</taxon>
        <taxon>Lampyridae</taxon>
        <taxon>Lampyrinae</taxon>
        <taxon>Photinus</taxon>
    </lineage>
</organism>
<keyword evidence="3" id="KW-0964">Secreted</keyword>
<comment type="caution">
    <text evidence="6">The sequence shown here is derived from an EMBL/GenBank/DDBJ whole genome shotgun (WGS) entry which is preliminary data.</text>
</comment>
<accession>A0A5N4ABV6</accession>
<evidence type="ECO:0000256" key="1">
    <source>
        <dbReference type="ARBA" id="ARBA00004613"/>
    </source>
</evidence>
<evidence type="ECO:0000313" key="6">
    <source>
        <dbReference type="EMBL" id="KAB0794804.1"/>
    </source>
</evidence>
<dbReference type="GO" id="GO:0016298">
    <property type="term" value="F:lipase activity"/>
    <property type="evidence" value="ECO:0007669"/>
    <property type="project" value="InterPro"/>
</dbReference>
<dbReference type="PANTHER" id="PTHR11610:SF173">
    <property type="entry name" value="LIPASE DOMAIN-CONTAINING PROTEIN-RELATED"/>
    <property type="match status" value="1"/>
</dbReference>
<sequence>MNSTKGLVVLLPGLGEDYLYASTAQIKNAYFDYNVSVPEIIEVDYNVGVQESSLLSAPEGFCNYFHVSEKLAEFINNLNTSHGFQIEDMHLIGVSFGAHLAGVTGYILQTKYGYTLKRITGLDPLGAGYNCVTCPSLRLNQGDAKFVDVIHTNPGRIGVLEPLGDIDFYVN</sequence>
<evidence type="ECO:0000256" key="3">
    <source>
        <dbReference type="ARBA" id="ARBA00022525"/>
    </source>
</evidence>
<dbReference type="InterPro" id="IPR013818">
    <property type="entry name" value="Lipase"/>
</dbReference>
<dbReference type="AlphaFoldDB" id="A0A5N4ABV6"/>
<dbReference type="GO" id="GO:0017171">
    <property type="term" value="F:serine hydrolase activity"/>
    <property type="evidence" value="ECO:0007669"/>
    <property type="project" value="TreeGrafter"/>
</dbReference>
<protein>
    <recommendedName>
        <fullName evidence="5">Lipase domain-containing protein</fullName>
    </recommendedName>
</protein>
<dbReference type="GO" id="GO:0005615">
    <property type="term" value="C:extracellular space"/>
    <property type="evidence" value="ECO:0007669"/>
    <property type="project" value="TreeGrafter"/>
</dbReference>
<evidence type="ECO:0000256" key="4">
    <source>
        <dbReference type="RuleBase" id="RU004262"/>
    </source>
</evidence>
<dbReference type="Gene3D" id="3.40.50.1820">
    <property type="entry name" value="alpha/beta hydrolase"/>
    <property type="match status" value="1"/>
</dbReference>
<comment type="similarity">
    <text evidence="2 4">Belongs to the AB hydrolase superfamily. Lipase family.</text>
</comment>
<dbReference type="PANTHER" id="PTHR11610">
    <property type="entry name" value="LIPASE"/>
    <property type="match status" value="1"/>
</dbReference>
<reference evidence="6 7" key="1">
    <citation type="journal article" date="2018" name="Elife">
        <title>Firefly genomes illuminate parallel origins of bioluminescence in beetles.</title>
        <authorList>
            <person name="Fallon T.R."/>
            <person name="Lower S.E."/>
            <person name="Chang C.H."/>
            <person name="Bessho-Uehara M."/>
            <person name="Martin G.J."/>
            <person name="Bewick A.J."/>
            <person name="Behringer M."/>
            <person name="Debat H.J."/>
            <person name="Wong I."/>
            <person name="Day J.C."/>
            <person name="Suvorov A."/>
            <person name="Silva C.J."/>
            <person name="Stanger-Hall K.F."/>
            <person name="Hall D.W."/>
            <person name="Schmitz R.J."/>
            <person name="Nelson D.R."/>
            <person name="Lewis S.M."/>
            <person name="Shigenobu S."/>
            <person name="Bybee S.M."/>
            <person name="Larracuente A.M."/>
            <person name="Oba Y."/>
            <person name="Weng J.K."/>
        </authorList>
    </citation>
    <scope>NUCLEOTIDE SEQUENCE [LARGE SCALE GENOMIC DNA]</scope>
    <source>
        <strain evidence="6">1611_PpyrPB1</strain>
        <tissue evidence="6">Whole body</tissue>
    </source>
</reference>
<name>A0A5N4ABV6_PHOPY</name>
<dbReference type="Pfam" id="PF00151">
    <property type="entry name" value="Lipase"/>
    <property type="match status" value="1"/>
</dbReference>
<dbReference type="InterPro" id="IPR000734">
    <property type="entry name" value="TAG_lipase"/>
</dbReference>
<dbReference type="InParanoid" id="A0A5N4ABV6"/>
<gene>
    <name evidence="6" type="ORF">PPYR_11643</name>
</gene>
<dbReference type="Proteomes" id="UP000327044">
    <property type="component" value="Unassembled WGS sequence"/>
</dbReference>
<proteinExistence type="inferred from homology"/>
<evidence type="ECO:0000259" key="5">
    <source>
        <dbReference type="Pfam" id="PF00151"/>
    </source>
</evidence>
<dbReference type="InterPro" id="IPR029058">
    <property type="entry name" value="AB_hydrolase_fold"/>
</dbReference>
<feature type="domain" description="Lipase" evidence="5">
    <location>
        <begin position="38"/>
        <end position="171"/>
    </location>
</feature>
<dbReference type="EMBL" id="VVIM01000008">
    <property type="protein sequence ID" value="KAB0794804.1"/>
    <property type="molecule type" value="Genomic_DNA"/>
</dbReference>
<dbReference type="GO" id="GO:0016042">
    <property type="term" value="P:lipid catabolic process"/>
    <property type="evidence" value="ECO:0007669"/>
    <property type="project" value="TreeGrafter"/>
</dbReference>
<dbReference type="SUPFAM" id="SSF53474">
    <property type="entry name" value="alpha/beta-Hydrolases"/>
    <property type="match status" value="1"/>
</dbReference>
<evidence type="ECO:0000313" key="7">
    <source>
        <dbReference type="Proteomes" id="UP000327044"/>
    </source>
</evidence>
<evidence type="ECO:0000256" key="2">
    <source>
        <dbReference type="ARBA" id="ARBA00010701"/>
    </source>
</evidence>
<comment type="subcellular location">
    <subcellularLocation>
        <location evidence="1">Secreted</location>
    </subcellularLocation>
</comment>